<proteinExistence type="predicted"/>
<evidence type="ECO:0000313" key="2">
    <source>
        <dbReference type="Proteomes" id="UP000176504"/>
    </source>
</evidence>
<name>A0A1F4VFQ3_UNCKA</name>
<gene>
    <name evidence="1" type="ORF">A3A78_01090</name>
</gene>
<protein>
    <submittedName>
        <fullName evidence="1">Uncharacterized protein</fullName>
    </submittedName>
</protein>
<dbReference type="AlphaFoldDB" id="A0A1F4VFQ3"/>
<reference evidence="1 2" key="1">
    <citation type="journal article" date="2016" name="Nat. Commun.">
        <title>Thousands of microbial genomes shed light on interconnected biogeochemical processes in an aquifer system.</title>
        <authorList>
            <person name="Anantharaman K."/>
            <person name="Brown C.T."/>
            <person name="Hug L.A."/>
            <person name="Sharon I."/>
            <person name="Castelle C.J."/>
            <person name="Probst A.J."/>
            <person name="Thomas B.C."/>
            <person name="Singh A."/>
            <person name="Wilkins M.J."/>
            <person name="Karaoz U."/>
            <person name="Brodie E.L."/>
            <person name="Williams K.H."/>
            <person name="Hubbard S.S."/>
            <person name="Banfield J.F."/>
        </authorList>
    </citation>
    <scope>NUCLEOTIDE SEQUENCE [LARGE SCALE GENOMIC DNA]</scope>
</reference>
<accession>A0A1F4VFQ3</accession>
<comment type="caution">
    <text evidence="1">The sequence shown here is derived from an EMBL/GenBank/DDBJ whole genome shotgun (WGS) entry which is preliminary data.</text>
</comment>
<dbReference type="Proteomes" id="UP000176504">
    <property type="component" value="Unassembled WGS sequence"/>
</dbReference>
<sequence>MDPMAIAILALIAATGERVATITQLVAWPDSYEFCAVTELGRIFCVIVRQKEMSGTLQDLSAKKSSEFSYTPNGVILQ</sequence>
<dbReference type="EMBL" id="MEVI01000002">
    <property type="protein sequence ID" value="OGC55533.1"/>
    <property type="molecule type" value="Genomic_DNA"/>
</dbReference>
<evidence type="ECO:0000313" key="1">
    <source>
        <dbReference type="EMBL" id="OGC55533.1"/>
    </source>
</evidence>
<organism evidence="1 2">
    <name type="scientific">candidate division WWE3 bacterium RIFCSPLOWO2_01_FULL_41_18</name>
    <dbReference type="NCBI Taxonomy" id="1802625"/>
    <lineage>
        <taxon>Bacteria</taxon>
        <taxon>Katanobacteria</taxon>
    </lineage>
</organism>